<organism evidence="2 3">
    <name type="scientific">Zoogloea oleivorans</name>
    <dbReference type="NCBI Taxonomy" id="1552750"/>
    <lineage>
        <taxon>Bacteria</taxon>
        <taxon>Pseudomonadati</taxon>
        <taxon>Pseudomonadota</taxon>
        <taxon>Betaproteobacteria</taxon>
        <taxon>Rhodocyclales</taxon>
        <taxon>Zoogloeaceae</taxon>
        <taxon>Zoogloea</taxon>
    </lineage>
</organism>
<evidence type="ECO:0000313" key="3">
    <source>
        <dbReference type="Proteomes" id="UP000389128"/>
    </source>
</evidence>
<dbReference type="OrthoDB" id="9807853at2"/>
<reference evidence="2 3" key="1">
    <citation type="submission" date="2019-01" db="EMBL/GenBank/DDBJ databases">
        <title>Zoogloea oleivorans genome sequencing and assembly.</title>
        <authorList>
            <person name="Tancsics A."/>
            <person name="Farkas M."/>
            <person name="Kriszt B."/>
            <person name="Maroti G."/>
            <person name="Horvath B."/>
        </authorList>
    </citation>
    <scope>NUCLEOTIDE SEQUENCE [LARGE SCALE GENOMIC DNA]</scope>
    <source>
        <strain evidence="2 3">Buc</strain>
    </source>
</reference>
<evidence type="ECO:0000256" key="1">
    <source>
        <dbReference type="SAM" id="MobiDB-lite"/>
    </source>
</evidence>
<name>A0A6C2CCW4_9RHOO</name>
<comment type="caution">
    <text evidence="2">The sequence shown here is derived from an EMBL/GenBank/DDBJ whole genome shotgun (WGS) entry which is preliminary data.</text>
</comment>
<proteinExistence type="predicted"/>
<protein>
    <submittedName>
        <fullName evidence="2">Uncharacterized protein</fullName>
    </submittedName>
</protein>
<dbReference type="EMBL" id="SDKK01000037">
    <property type="protein sequence ID" value="TYC51801.1"/>
    <property type="molecule type" value="Genomic_DNA"/>
</dbReference>
<accession>A0A6C2CCW4</accession>
<evidence type="ECO:0000313" key="2">
    <source>
        <dbReference type="EMBL" id="TYC51801.1"/>
    </source>
</evidence>
<dbReference type="AlphaFoldDB" id="A0A6C2CCW4"/>
<sequence>MSLWHQLVTSEASSSSLLIDLSWASSHLEGNTYSRLDTRELIEHGRSADGCGSDFSPTPLAEPVLSD</sequence>
<dbReference type="Proteomes" id="UP000389128">
    <property type="component" value="Unassembled WGS sequence"/>
</dbReference>
<keyword evidence="3" id="KW-1185">Reference proteome</keyword>
<feature type="region of interest" description="Disordered" evidence="1">
    <location>
        <begin position="46"/>
        <end position="67"/>
    </location>
</feature>
<gene>
    <name evidence="2" type="ORF">ETQ85_23570</name>
</gene>